<dbReference type="RefSeq" id="WP_188480838.1">
    <property type="nucleotide sequence ID" value="NZ_BMFC01000002.1"/>
</dbReference>
<evidence type="ECO:0000256" key="2">
    <source>
        <dbReference type="PROSITE-ProRule" id="PRU00169"/>
    </source>
</evidence>
<evidence type="ECO:0000256" key="1">
    <source>
        <dbReference type="ARBA" id="ARBA00022553"/>
    </source>
</evidence>
<comment type="caution">
    <text evidence="4">The sequence shown here is derived from an EMBL/GenBank/DDBJ whole genome shotgun (WGS) entry which is preliminary data.</text>
</comment>
<dbReference type="SUPFAM" id="SSF52172">
    <property type="entry name" value="CheY-like"/>
    <property type="match status" value="1"/>
</dbReference>
<dbReference type="Pfam" id="PF00072">
    <property type="entry name" value="Response_reg"/>
    <property type="match status" value="1"/>
</dbReference>
<accession>A0ABQ1KBN2</accession>
<dbReference type="Proteomes" id="UP000645462">
    <property type="component" value="Unassembled WGS sequence"/>
</dbReference>
<name>A0ABQ1KBN2_9RHOB</name>
<organism evidence="4 5">
    <name type="scientific">Marivita lacus</name>
    <dbReference type="NCBI Taxonomy" id="1323742"/>
    <lineage>
        <taxon>Bacteria</taxon>
        <taxon>Pseudomonadati</taxon>
        <taxon>Pseudomonadota</taxon>
        <taxon>Alphaproteobacteria</taxon>
        <taxon>Rhodobacterales</taxon>
        <taxon>Roseobacteraceae</taxon>
        <taxon>Marivita</taxon>
    </lineage>
</organism>
<protein>
    <recommendedName>
        <fullName evidence="3">Response regulatory domain-containing protein</fullName>
    </recommendedName>
</protein>
<dbReference type="InterPro" id="IPR050595">
    <property type="entry name" value="Bact_response_regulator"/>
</dbReference>
<keyword evidence="1 2" id="KW-0597">Phosphoprotein</keyword>
<evidence type="ECO:0000259" key="3">
    <source>
        <dbReference type="PROSITE" id="PS50110"/>
    </source>
</evidence>
<sequence>MSNVPKLLVVDDDQMMLDFAVQALARIGFAAVASTNAEAALLVLKQDSEIRVGIFDINLGRGLTGMELADEAHALRPDIGIILTSGDHNALHRVMEGIRYDIDILAKPYRLSTLREKLSQFT</sequence>
<dbReference type="InterPro" id="IPR001789">
    <property type="entry name" value="Sig_transdc_resp-reg_receiver"/>
</dbReference>
<dbReference type="SMART" id="SM00448">
    <property type="entry name" value="REC"/>
    <property type="match status" value="1"/>
</dbReference>
<keyword evidence="5" id="KW-1185">Reference proteome</keyword>
<evidence type="ECO:0000313" key="5">
    <source>
        <dbReference type="Proteomes" id="UP000645462"/>
    </source>
</evidence>
<proteinExistence type="predicted"/>
<dbReference type="InterPro" id="IPR011006">
    <property type="entry name" value="CheY-like_superfamily"/>
</dbReference>
<feature type="modified residue" description="4-aspartylphosphate" evidence="2">
    <location>
        <position position="56"/>
    </location>
</feature>
<evidence type="ECO:0000313" key="4">
    <source>
        <dbReference type="EMBL" id="GGB94923.1"/>
    </source>
</evidence>
<dbReference type="PANTHER" id="PTHR44591:SF3">
    <property type="entry name" value="RESPONSE REGULATORY DOMAIN-CONTAINING PROTEIN"/>
    <property type="match status" value="1"/>
</dbReference>
<dbReference type="EMBL" id="BMFC01000002">
    <property type="protein sequence ID" value="GGB94923.1"/>
    <property type="molecule type" value="Genomic_DNA"/>
</dbReference>
<dbReference type="Gene3D" id="3.40.50.2300">
    <property type="match status" value="1"/>
</dbReference>
<feature type="domain" description="Response regulatory" evidence="3">
    <location>
        <begin position="6"/>
        <end position="122"/>
    </location>
</feature>
<gene>
    <name evidence="4" type="ORF">GCM10011363_09460</name>
</gene>
<reference evidence="5" key="1">
    <citation type="journal article" date="2019" name="Int. J. Syst. Evol. Microbiol.">
        <title>The Global Catalogue of Microorganisms (GCM) 10K type strain sequencing project: providing services to taxonomists for standard genome sequencing and annotation.</title>
        <authorList>
            <consortium name="The Broad Institute Genomics Platform"/>
            <consortium name="The Broad Institute Genome Sequencing Center for Infectious Disease"/>
            <person name="Wu L."/>
            <person name="Ma J."/>
        </authorList>
    </citation>
    <scope>NUCLEOTIDE SEQUENCE [LARGE SCALE GENOMIC DNA]</scope>
    <source>
        <strain evidence="5">CGMCC 1.12478</strain>
    </source>
</reference>
<dbReference type="PROSITE" id="PS50110">
    <property type="entry name" value="RESPONSE_REGULATORY"/>
    <property type="match status" value="1"/>
</dbReference>
<dbReference type="PANTHER" id="PTHR44591">
    <property type="entry name" value="STRESS RESPONSE REGULATOR PROTEIN 1"/>
    <property type="match status" value="1"/>
</dbReference>